<dbReference type="InterPro" id="IPR027417">
    <property type="entry name" value="P-loop_NTPase"/>
</dbReference>
<evidence type="ECO:0000256" key="9">
    <source>
        <dbReference type="ARBA" id="ARBA00029956"/>
    </source>
</evidence>
<dbReference type="InterPro" id="IPR049730">
    <property type="entry name" value="SNF2/RAD54-like_C"/>
</dbReference>
<dbReference type="PANTHER" id="PTHR45629">
    <property type="entry name" value="SNF2/RAD54 FAMILY MEMBER"/>
    <property type="match status" value="1"/>
</dbReference>
<dbReference type="SMART" id="SM00487">
    <property type="entry name" value="DEXDc"/>
    <property type="match status" value="1"/>
</dbReference>
<feature type="signal peptide" evidence="10">
    <location>
        <begin position="1"/>
        <end position="24"/>
    </location>
</feature>
<evidence type="ECO:0000259" key="12">
    <source>
        <dbReference type="PROSITE" id="PS51194"/>
    </source>
</evidence>
<dbReference type="InterPro" id="IPR038718">
    <property type="entry name" value="SNF2-like_sf"/>
</dbReference>
<dbReference type="GO" id="GO:0016787">
    <property type="term" value="F:hydrolase activity"/>
    <property type="evidence" value="ECO:0007669"/>
    <property type="project" value="UniProtKB-KW"/>
</dbReference>
<evidence type="ECO:0000256" key="2">
    <source>
        <dbReference type="ARBA" id="ARBA00015341"/>
    </source>
</evidence>
<dbReference type="InterPro" id="IPR000330">
    <property type="entry name" value="SNF2_N"/>
</dbReference>
<dbReference type="Gene3D" id="3.40.50.10810">
    <property type="entry name" value="Tandem AAA-ATPase domain"/>
    <property type="match status" value="1"/>
</dbReference>
<keyword evidence="7" id="KW-0131">Cell cycle</keyword>
<protein>
    <recommendedName>
        <fullName evidence="2">DNA repair and recombination protein RAD54-like</fullName>
    </recommendedName>
    <alternativeName>
        <fullName evidence="9">Protein okra</fullName>
    </alternativeName>
</protein>
<evidence type="ECO:0000256" key="1">
    <source>
        <dbReference type="ARBA" id="ARBA00011467"/>
    </source>
</evidence>
<dbReference type="PROSITE" id="PS51192">
    <property type="entry name" value="HELICASE_ATP_BIND_1"/>
    <property type="match status" value="1"/>
</dbReference>
<proteinExistence type="predicted"/>
<keyword evidence="5" id="KW-0378">Hydrolase</keyword>
<dbReference type="FunFam" id="3.40.50.10810:FF:000020">
    <property type="entry name" value="DNA repair and recombination protein RAD54B"/>
    <property type="match status" value="1"/>
</dbReference>
<dbReference type="GO" id="GO:0051301">
    <property type="term" value="P:cell division"/>
    <property type="evidence" value="ECO:0007669"/>
    <property type="project" value="UniProtKB-KW"/>
</dbReference>
<name>A0A2J7REP8_9NEOP</name>
<dbReference type="InterPro" id="IPR001650">
    <property type="entry name" value="Helicase_C-like"/>
</dbReference>
<accession>A0A2J7REP8</accession>
<keyword evidence="4" id="KW-0498">Mitosis</keyword>
<dbReference type="Pfam" id="PF00271">
    <property type="entry name" value="Helicase_C"/>
    <property type="match status" value="1"/>
</dbReference>
<dbReference type="InParanoid" id="A0A2J7REP8"/>
<dbReference type="CDD" id="cd18793">
    <property type="entry name" value="SF2_C_SNF"/>
    <property type="match status" value="1"/>
</dbReference>
<feature type="domain" description="Helicase ATP-binding" evidence="11">
    <location>
        <begin position="1"/>
        <end position="153"/>
    </location>
</feature>
<dbReference type="Pfam" id="PF00176">
    <property type="entry name" value="SNF2-rel_dom"/>
    <property type="match status" value="1"/>
</dbReference>
<evidence type="ECO:0000259" key="11">
    <source>
        <dbReference type="PROSITE" id="PS51192"/>
    </source>
</evidence>
<feature type="chain" id="PRO_5014405534" description="DNA repair and recombination protein RAD54-like" evidence="10">
    <location>
        <begin position="25"/>
        <end position="586"/>
    </location>
</feature>
<evidence type="ECO:0000256" key="10">
    <source>
        <dbReference type="SAM" id="SignalP"/>
    </source>
</evidence>
<dbReference type="SUPFAM" id="SSF52540">
    <property type="entry name" value="P-loop containing nucleoside triphosphate hydrolases"/>
    <property type="match status" value="2"/>
</dbReference>
<dbReference type="Proteomes" id="UP000235965">
    <property type="component" value="Unassembled WGS sequence"/>
</dbReference>
<dbReference type="GO" id="GO:0005524">
    <property type="term" value="F:ATP binding"/>
    <property type="evidence" value="ECO:0007669"/>
    <property type="project" value="InterPro"/>
</dbReference>
<evidence type="ECO:0000256" key="4">
    <source>
        <dbReference type="ARBA" id="ARBA00022776"/>
    </source>
</evidence>
<keyword evidence="10" id="KW-0732">Signal</keyword>
<keyword evidence="3" id="KW-0132">Cell division</keyword>
<dbReference type="Gene3D" id="1.20.120.850">
    <property type="entry name" value="SWI2/SNF2 ATPases, N-terminal domain"/>
    <property type="match status" value="1"/>
</dbReference>
<evidence type="ECO:0000256" key="7">
    <source>
        <dbReference type="ARBA" id="ARBA00023306"/>
    </source>
</evidence>
<dbReference type="GO" id="GO:0007131">
    <property type="term" value="P:reciprocal meiotic recombination"/>
    <property type="evidence" value="ECO:0007669"/>
    <property type="project" value="TreeGrafter"/>
</dbReference>
<comment type="function">
    <text evidence="8">Involved in mitotic DNA repair and meiotic recombination. Functions in the recombinational DNA repair pathway. Essential for interhomolog gene conversion (GC), but may have a less important role in intersister GC than spn-A/Rad51. In the presence of DNA, spn-A/Rad51 enhances the ATPase activity of okr/Rad54.</text>
</comment>
<dbReference type="InterPro" id="IPR050496">
    <property type="entry name" value="SNF2_RAD54_helicase_repair"/>
</dbReference>
<reference evidence="13 14" key="1">
    <citation type="submission" date="2017-12" db="EMBL/GenBank/DDBJ databases">
        <title>Hemimetabolous genomes reveal molecular basis of termite eusociality.</title>
        <authorList>
            <person name="Harrison M.C."/>
            <person name="Jongepier E."/>
            <person name="Robertson H.M."/>
            <person name="Arning N."/>
            <person name="Bitard-Feildel T."/>
            <person name="Chao H."/>
            <person name="Childers C.P."/>
            <person name="Dinh H."/>
            <person name="Doddapaneni H."/>
            <person name="Dugan S."/>
            <person name="Gowin J."/>
            <person name="Greiner C."/>
            <person name="Han Y."/>
            <person name="Hu H."/>
            <person name="Hughes D.S.T."/>
            <person name="Huylmans A.-K."/>
            <person name="Kemena C."/>
            <person name="Kremer L.P.M."/>
            <person name="Lee S.L."/>
            <person name="Lopez-Ezquerra A."/>
            <person name="Mallet L."/>
            <person name="Monroy-Kuhn J.M."/>
            <person name="Moser A."/>
            <person name="Murali S.C."/>
            <person name="Muzny D.M."/>
            <person name="Otani S."/>
            <person name="Piulachs M.-D."/>
            <person name="Poelchau M."/>
            <person name="Qu J."/>
            <person name="Schaub F."/>
            <person name="Wada-Katsumata A."/>
            <person name="Worley K.C."/>
            <person name="Xie Q."/>
            <person name="Ylla G."/>
            <person name="Poulsen M."/>
            <person name="Gibbs R.A."/>
            <person name="Schal C."/>
            <person name="Richards S."/>
            <person name="Belles X."/>
            <person name="Korb J."/>
            <person name="Bornberg-Bauer E."/>
        </authorList>
    </citation>
    <scope>NUCLEOTIDE SEQUENCE [LARGE SCALE GENOMIC DNA]</scope>
    <source>
        <tissue evidence="13">Whole body</tissue>
    </source>
</reference>
<dbReference type="GO" id="GO:0005634">
    <property type="term" value="C:nucleus"/>
    <property type="evidence" value="ECO:0007669"/>
    <property type="project" value="TreeGrafter"/>
</dbReference>
<dbReference type="STRING" id="105785.A0A2J7REP8"/>
<dbReference type="OrthoDB" id="413460at2759"/>
<evidence type="ECO:0000256" key="5">
    <source>
        <dbReference type="ARBA" id="ARBA00022801"/>
    </source>
</evidence>
<evidence type="ECO:0000256" key="8">
    <source>
        <dbReference type="ARBA" id="ARBA00024776"/>
    </source>
</evidence>
<evidence type="ECO:0000256" key="6">
    <source>
        <dbReference type="ARBA" id="ARBA00023254"/>
    </source>
</evidence>
<dbReference type="PANTHER" id="PTHR45629:SF7">
    <property type="entry name" value="DNA EXCISION REPAIR PROTEIN ERCC-6-RELATED"/>
    <property type="match status" value="1"/>
</dbReference>
<comment type="caution">
    <text evidence="13">The sequence shown here is derived from an EMBL/GenBank/DDBJ whole genome shotgun (WGS) entry which is preliminary data.</text>
</comment>
<evidence type="ECO:0000256" key="3">
    <source>
        <dbReference type="ARBA" id="ARBA00022618"/>
    </source>
</evidence>
<dbReference type="Gene3D" id="3.40.50.300">
    <property type="entry name" value="P-loop containing nucleotide triphosphate hydrolases"/>
    <property type="match status" value="1"/>
</dbReference>
<dbReference type="InterPro" id="IPR014001">
    <property type="entry name" value="Helicase_ATP-bd"/>
</dbReference>
<evidence type="ECO:0000313" key="13">
    <source>
        <dbReference type="EMBL" id="PNF39312.1"/>
    </source>
</evidence>
<dbReference type="PROSITE" id="PS51194">
    <property type="entry name" value="HELICASE_CTER"/>
    <property type="match status" value="1"/>
</dbReference>
<gene>
    <name evidence="13" type="primary">RAD54B</name>
    <name evidence="13" type="ORF">B7P43_G16558</name>
</gene>
<keyword evidence="6" id="KW-0469">Meiosis</keyword>
<keyword evidence="14" id="KW-1185">Reference proteome</keyword>
<evidence type="ECO:0000313" key="14">
    <source>
        <dbReference type="Proteomes" id="UP000235965"/>
    </source>
</evidence>
<feature type="domain" description="Helicase C-terminal" evidence="12">
    <location>
        <begin position="306"/>
        <end position="470"/>
    </location>
</feature>
<dbReference type="GO" id="GO:0015616">
    <property type="term" value="F:DNA translocase activity"/>
    <property type="evidence" value="ECO:0007669"/>
    <property type="project" value="TreeGrafter"/>
</dbReference>
<dbReference type="GO" id="GO:0000724">
    <property type="term" value="P:double-strand break repair via homologous recombination"/>
    <property type="evidence" value="ECO:0007669"/>
    <property type="project" value="TreeGrafter"/>
</dbReference>
<sequence>MGLGKTLQCIAVVWMLLKQGPYGGQPVLHRILIVTPSSLVENWQNEFLRWLGQERVQTFVVDQKNRPSDYKHLPQIPIMLISYEMFVRYYDDISQIHFDLLICDEGHRLKNTTIRTYALLYQLDCKRRILLTGTPIQNDLQEFYALVNFTNPGVLGSNTEFRKYFEEPILASRQPSADKDVINLGEQRATELNHCTSWFILRRTQEIIDKYLPTRHEMVVFCHSTPLQQAMYKAAVDYWESRGCESGPEEVAHLGVITALKKICNHPSLVKPRRSQQLPGEEDISYHLVQNYPVQNDAILPQQSGKLDVVMCLLQELNHTKKKVVLVSYYTQTLDMLANMCEQKQYKFCRLDGSTPSTQRMQIVRMFNRQHSDHFVFLLSARAGGVGLNLTGASHLVLYDSDWNPATDLQAMSRIWRDGQIRSVYIYRLLTAGSIEEKIFQRQISKTGLSGAVVDPQNQSKIRLSNEELKDLFTFHHDSACITHEMLDCQCAGVGLIPHENLQLKGKQTVNEYGGDELSSQRDCQLQVAQQAASNLCVRMNQLFRWQHYSQPIKATVLQELGLGAASHNVTFIFRNSTSQSQATQL</sequence>
<dbReference type="AlphaFoldDB" id="A0A2J7REP8"/>
<dbReference type="SMART" id="SM00490">
    <property type="entry name" value="HELICc"/>
    <property type="match status" value="1"/>
</dbReference>
<comment type="subunit">
    <text evidence="1">Interacts (via N-terminus) with spn-A/Rad51.</text>
</comment>
<dbReference type="EMBL" id="NEVH01004957">
    <property type="protein sequence ID" value="PNF39312.1"/>
    <property type="molecule type" value="Genomic_DNA"/>
</dbReference>
<organism evidence="13 14">
    <name type="scientific">Cryptotermes secundus</name>
    <dbReference type="NCBI Taxonomy" id="105785"/>
    <lineage>
        <taxon>Eukaryota</taxon>
        <taxon>Metazoa</taxon>
        <taxon>Ecdysozoa</taxon>
        <taxon>Arthropoda</taxon>
        <taxon>Hexapoda</taxon>
        <taxon>Insecta</taxon>
        <taxon>Pterygota</taxon>
        <taxon>Neoptera</taxon>
        <taxon>Polyneoptera</taxon>
        <taxon>Dictyoptera</taxon>
        <taxon>Blattodea</taxon>
        <taxon>Blattoidea</taxon>
        <taxon>Termitoidae</taxon>
        <taxon>Kalotermitidae</taxon>
        <taxon>Cryptotermitinae</taxon>
        <taxon>Cryptotermes</taxon>
    </lineage>
</organism>
<dbReference type="FunCoup" id="A0A2J7REP8">
    <property type="interactions" value="1067"/>
</dbReference>